<dbReference type="InterPro" id="IPR014031">
    <property type="entry name" value="Ketoacyl_synth_C"/>
</dbReference>
<dbReference type="InterPro" id="IPR020841">
    <property type="entry name" value="PKS_Beta-ketoAc_synthase_dom"/>
</dbReference>
<evidence type="ECO:0000256" key="3">
    <source>
        <dbReference type="RuleBase" id="RU003694"/>
    </source>
</evidence>
<dbReference type="Pfam" id="PF00109">
    <property type="entry name" value="ketoacyl-synt"/>
    <property type="match status" value="1"/>
</dbReference>
<protein>
    <submittedName>
        <fullName evidence="5">3-oxoacyl-[acyl-carrier-protein] synthase 2</fullName>
        <ecNumber evidence="5">2.3.1.179</ecNumber>
    </submittedName>
</protein>
<proteinExistence type="inferred from homology"/>
<dbReference type="SUPFAM" id="SSF53901">
    <property type="entry name" value="Thiolase-like"/>
    <property type="match status" value="2"/>
</dbReference>
<dbReference type="InterPro" id="IPR018201">
    <property type="entry name" value="Ketoacyl_synth_AS"/>
</dbReference>
<dbReference type="FunFam" id="3.40.47.10:FF:000029">
    <property type="entry name" value="3-oxoacyl-[acyl-carrier-protein] synthase 1"/>
    <property type="match status" value="1"/>
</dbReference>
<evidence type="ECO:0000259" key="4">
    <source>
        <dbReference type="PROSITE" id="PS52004"/>
    </source>
</evidence>
<dbReference type="RefSeq" id="WP_354698757.1">
    <property type="nucleotide sequence ID" value="NZ_CP114014.1"/>
</dbReference>
<dbReference type="PANTHER" id="PTHR11712:SF336">
    <property type="entry name" value="3-OXOACYL-[ACYL-CARRIER-PROTEIN] SYNTHASE, MITOCHONDRIAL"/>
    <property type="match status" value="1"/>
</dbReference>
<sequence length="403" mass="40216">MRDVVITGVGAVTPLGVGARTLHERWTAGVCGIVDGEAPCAEYDQADHFSRKESRRSDRFTQLALVAAAEAIAEAGWGADAGGLPVAPDRAGAIIGTGIGGIDTLLGNYKELLGGSAVSPLAVPLMMGNAGAAAISMKHDLEGPSFGVMSACAAGTNAIGVALRAIQHGEADVIVAGGSEAALHPLTRAAFGALDALSTLGISRPFDADRDGFVMGEGAGVLVLEAGDVARARGARILGTLSGYGTTSDAHHLTAPRSDGKRASAAITIALADAGFSADAIDYVNAHGTSTPLNDAAETAALKASLGEHAAKIPISSTKSAIGHLLGAAGAVEAVATVLALRDRVAPPTLGLETPGEGLDLDYVPGQAKAMSVPDGRQARAISTSFGFGGHNAVLVLEAAEAA</sequence>
<dbReference type="EMBL" id="CP114014">
    <property type="protein sequence ID" value="XAY07564.1"/>
    <property type="molecule type" value="Genomic_DNA"/>
</dbReference>
<dbReference type="KEGG" id="parq:DSM112329_04449"/>
<dbReference type="CDD" id="cd00834">
    <property type="entry name" value="KAS_I_II"/>
    <property type="match status" value="1"/>
</dbReference>
<accession>A0AAU7B1X9</accession>
<dbReference type="GO" id="GO:0004315">
    <property type="term" value="F:3-oxoacyl-[acyl-carrier-protein] synthase activity"/>
    <property type="evidence" value="ECO:0007669"/>
    <property type="project" value="UniProtKB-EC"/>
</dbReference>
<dbReference type="InterPro" id="IPR016039">
    <property type="entry name" value="Thiolase-like"/>
</dbReference>
<dbReference type="GO" id="GO:0006633">
    <property type="term" value="P:fatty acid biosynthetic process"/>
    <property type="evidence" value="ECO:0007669"/>
    <property type="project" value="InterPro"/>
</dbReference>
<evidence type="ECO:0000313" key="5">
    <source>
        <dbReference type="EMBL" id="XAY07564.1"/>
    </source>
</evidence>
<dbReference type="Gene3D" id="3.40.47.10">
    <property type="match status" value="1"/>
</dbReference>
<keyword evidence="2 3" id="KW-0808">Transferase</keyword>
<dbReference type="AlphaFoldDB" id="A0AAU7B1X9"/>
<dbReference type="PANTHER" id="PTHR11712">
    <property type="entry name" value="POLYKETIDE SYNTHASE-RELATED"/>
    <property type="match status" value="1"/>
</dbReference>
<dbReference type="PROSITE" id="PS00606">
    <property type="entry name" value="KS3_1"/>
    <property type="match status" value="1"/>
</dbReference>
<evidence type="ECO:0000256" key="1">
    <source>
        <dbReference type="ARBA" id="ARBA00008467"/>
    </source>
</evidence>
<reference evidence="5" key="1">
    <citation type="submission" date="2022-12" db="EMBL/GenBank/DDBJ databases">
        <title>Paraconexibacter alkalitolerans sp. nov. and Baekduia alba sp. nov., isolated from soil and emended description of the genera Paraconexibacter (Chun et al., 2020) and Baekduia (An et al., 2020).</title>
        <authorList>
            <person name="Vieira S."/>
            <person name="Huber K.J."/>
            <person name="Geppert A."/>
            <person name="Wolf J."/>
            <person name="Neumann-Schaal M."/>
            <person name="Muesken M."/>
            <person name="Overmann J."/>
        </authorList>
    </citation>
    <scope>NUCLEOTIDE SEQUENCE</scope>
    <source>
        <strain evidence="5">AEG42_29</strain>
    </source>
</reference>
<feature type="domain" description="Ketosynthase family 3 (KS3)" evidence="4">
    <location>
        <begin position="1"/>
        <end position="399"/>
    </location>
</feature>
<dbReference type="EC" id="2.3.1.179" evidence="5"/>
<dbReference type="InterPro" id="IPR000794">
    <property type="entry name" value="Beta-ketoacyl_synthase"/>
</dbReference>
<evidence type="ECO:0000256" key="2">
    <source>
        <dbReference type="ARBA" id="ARBA00022679"/>
    </source>
</evidence>
<dbReference type="Pfam" id="PF02801">
    <property type="entry name" value="Ketoacyl-synt_C"/>
    <property type="match status" value="1"/>
</dbReference>
<comment type="similarity">
    <text evidence="1 3">Belongs to the thiolase-like superfamily. Beta-ketoacyl-ACP synthases family.</text>
</comment>
<organism evidence="5">
    <name type="scientific">Paraconexibacter sp. AEG42_29</name>
    <dbReference type="NCBI Taxonomy" id="2997339"/>
    <lineage>
        <taxon>Bacteria</taxon>
        <taxon>Bacillati</taxon>
        <taxon>Actinomycetota</taxon>
        <taxon>Thermoleophilia</taxon>
        <taxon>Solirubrobacterales</taxon>
        <taxon>Paraconexibacteraceae</taxon>
        <taxon>Paraconexibacter</taxon>
    </lineage>
</organism>
<dbReference type="NCBIfam" id="NF005589">
    <property type="entry name" value="PRK07314.1"/>
    <property type="match status" value="1"/>
</dbReference>
<keyword evidence="5" id="KW-0012">Acyltransferase</keyword>
<dbReference type="PROSITE" id="PS52004">
    <property type="entry name" value="KS3_2"/>
    <property type="match status" value="1"/>
</dbReference>
<gene>
    <name evidence="5" type="primary">fabF</name>
    <name evidence="5" type="ORF">DSM112329_04449</name>
</gene>
<name>A0AAU7B1X9_9ACTN</name>
<dbReference type="InterPro" id="IPR014030">
    <property type="entry name" value="Ketoacyl_synth_N"/>
</dbReference>
<dbReference type="SMART" id="SM00825">
    <property type="entry name" value="PKS_KS"/>
    <property type="match status" value="1"/>
</dbReference>